<dbReference type="AlphaFoldDB" id="A0A517Y9I5"/>
<dbReference type="EMBL" id="CP036274">
    <property type="protein sequence ID" value="QDU26893.1"/>
    <property type="molecule type" value="Genomic_DNA"/>
</dbReference>
<evidence type="ECO:0000313" key="1">
    <source>
        <dbReference type="EMBL" id="QDU26893.1"/>
    </source>
</evidence>
<dbReference type="RefSeq" id="WP_145087780.1">
    <property type="nucleotide sequence ID" value="NZ_CP036274.1"/>
</dbReference>
<evidence type="ECO:0000313" key="2">
    <source>
        <dbReference type="Proteomes" id="UP000315017"/>
    </source>
</evidence>
<dbReference type="Proteomes" id="UP000315017">
    <property type="component" value="Chromosome"/>
</dbReference>
<reference evidence="1 2" key="1">
    <citation type="submission" date="2019-02" db="EMBL/GenBank/DDBJ databases">
        <title>Deep-cultivation of Planctomycetes and their phenomic and genomic characterization uncovers novel biology.</title>
        <authorList>
            <person name="Wiegand S."/>
            <person name="Jogler M."/>
            <person name="Boedeker C."/>
            <person name="Pinto D."/>
            <person name="Vollmers J."/>
            <person name="Rivas-Marin E."/>
            <person name="Kohn T."/>
            <person name="Peeters S.H."/>
            <person name="Heuer A."/>
            <person name="Rast P."/>
            <person name="Oberbeckmann S."/>
            <person name="Bunk B."/>
            <person name="Jeske O."/>
            <person name="Meyerdierks A."/>
            <person name="Storesund J.E."/>
            <person name="Kallscheuer N."/>
            <person name="Luecker S."/>
            <person name="Lage O.M."/>
            <person name="Pohl T."/>
            <person name="Merkel B.J."/>
            <person name="Hornburger P."/>
            <person name="Mueller R.-W."/>
            <person name="Bruemmer F."/>
            <person name="Labrenz M."/>
            <person name="Spormann A.M."/>
            <person name="Op den Camp H."/>
            <person name="Overmann J."/>
            <person name="Amann R."/>
            <person name="Jetten M.S.M."/>
            <person name="Mascher T."/>
            <person name="Medema M.H."/>
            <person name="Devos D.P."/>
            <person name="Kaster A.-K."/>
            <person name="Ovreas L."/>
            <person name="Rohde M."/>
            <person name="Galperin M.Y."/>
            <person name="Jogler C."/>
        </authorList>
    </citation>
    <scope>NUCLEOTIDE SEQUENCE [LARGE SCALE GENOMIC DNA]</scope>
    <source>
        <strain evidence="1 2">ETA_A8</strain>
    </source>
</reference>
<dbReference type="OrthoDB" id="868441at2"/>
<proteinExistence type="predicted"/>
<name>A0A517Y9I5_9BACT</name>
<keyword evidence="2" id="KW-1185">Reference proteome</keyword>
<organism evidence="1 2">
    <name type="scientific">Anatilimnocola aggregata</name>
    <dbReference type="NCBI Taxonomy" id="2528021"/>
    <lineage>
        <taxon>Bacteria</taxon>
        <taxon>Pseudomonadati</taxon>
        <taxon>Planctomycetota</taxon>
        <taxon>Planctomycetia</taxon>
        <taxon>Pirellulales</taxon>
        <taxon>Pirellulaceae</taxon>
        <taxon>Anatilimnocola</taxon>
    </lineage>
</organism>
<sequence>MPFDNTIFANLEADLPNLEIDQIKERLQPLMIGYGIQCPIYDPGAFLYRARRFGPNFNKTVDIRLADLIYPPSNLAKIGRLNRVGQSIFYASMHKQSVFFELPDLSCGDEVLVTFWKTKKRMLVNNIGYTEFAFNQLGAKRPLPNFANSLPSASHQETITLPTLNKDQLEAALRGDQERELKEAFSKAFMRKAEPQHAFQYKMTVAIAELHLGEIQNFDDSFAGILYPSTRMWANGDNVALLPDYVDNHIELRNALHIKVKSRTETTIEIESFDEARSFDAEGKLVWLGRMGHWIVGPHQLVKATAIAGVDADGDYSTCENGGTAHWEVVDATTGTPILRG</sequence>
<dbReference type="KEGG" id="aagg:ETAA8_19770"/>
<protein>
    <submittedName>
        <fullName evidence="1">RES domain protein</fullName>
    </submittedName>
</protein>
<accession>A0A517Y9I5</accession>
<gene>
    <name evidence="1" type="ORF">ETAA8_19770</name>
</gene>